<accession>K1XWE4</accession>
<dbReference type="Gene3D" id="3.40.50.620">
    <property type="entry name" value="HUPs"/>
    <property type="match status" value="1"/>
</dbReference>
<comment type="caution">
    <text evidence="3">The sequence shown here is derived from an EMBL/GenBank/DDBJ whole genome shotgun (WGS) entry which is preliminary data.</text>
</comment>
<dbReference type="EMBL" id="AMFJ01036174">
    <property type="protein sequence ID" value="EKD24723.1"/>
    <property type="molecule type" value="Genomic_DNA"/>
</dbReference>
<reference evidence="3" key="1">
    <citation type="journal article" date="2012" name="Science">
        <title>Fermentation, hydrogen, and sulfur metabolism in multiple uncultivated bacterial phyla.</title>
        <authorList>
            <person name="Wrighton K.C."/>
            <person name="Thomas B.C."/>
            <person name="Sharon I."/>
            <person name="Miller C.S."/>
            <person name="Castelle C.J."/>
            <person name="VerBerkmoes N.C."/>
            <person name="Wilkins M.J."/>
            <person name="Hettich R.L."/>
            <person name="Lipton M.S."/>
            <person name="Williams K.H."/>
            <person name="Long P.E."/>
            <person name="Banfield J.F."/>
        </authorList>
    </citation>
    <scope>NUCLEOTIDE SEQUENCE [LARGE SCALE GENOMIC DNA]</scope>
</reference>
<dbReference type="GO" id="GO:0016787">
    <property type="term" value="F:hydrolase activity"/>
    <property type="evidence" value="ECO:0007669"/>
    <property type="project" value="UniProtKB-KW"/>
</dbReference>
<name>K1XWE4_9BACT</name>
<proteinExistence type="predicted"/>
<dbReference type="InterPro" id="IPR014729">
    <property type="entry name" value="Rossmann-like_a/b/a_fold"/>
</dbReference>
<protein>
    <recommendedName>
        <fullName evidence="2">Nudix hydrolase domain-containing protein</fullName>
    </recommendedName>
</protein>
<dbReference type="Gene3D" id="3.90.79.10">
    <property type="entry name" value="Nucleoside Triphosphate Pyrophosphohydrolase"/>
    <property type="match status" value="1"/>
</dbReference>
<dbReference type="Pfam" id="PF00293">
    <property type="entry name" value="NUDIX"/>
    <property type="match status" value="1"/>
</dbReference>
<dbReference type="InterPro" id="IPR015797">
    <property type="entry name" value="NUDIX_hydrolase-like_dom_sf"/>
</dbReference>
<dbReference type="PROSITE" id="PS51462">
    <property type="entry name" value="NUDIX"/>
    <property type="match status" value="1"/>
</dbReference>
<dbReference type="CDD" id="cd18873">
    <property type="entry name" value="NUDIX_NadM_like"/>
    <property type="match status" value="1"/>
</dbReference>
<organism evidence="3">
    <name type="scientific">uncultured bacterium</name>
    <name type="common">gcode 4</name>
    <dbReference type="NCBI Taxonomy" id="1234023"/>
    <lineage>
        <taxon>Bacteria</taxon>
        <taxon>environmental samples</taxon>
    </lineage>
</organism>
<feature type="domain" description="Nudix hydrolase" evidence="2">
    <location>
        <begin position="177"/>
        <end position="306"/>
    </location>
</feature>
<evidence type="ECO:0000259" key="2">
    <source>
        <dbReference type="PROSITE" id="PS51462"/>
    </source>
</evidence>
<keyword evidence="1" id="KW-0378">Hydrolase</keyword>
<dbReference type="SUPFAM" id="SSF52374">
    <property type="entry name" value="Nucleotidylyl transferase"/>
    <property type="match status" value="1"/>
</dbReference>
<gene>
    <name evidence="3" type="ORF">ACD_80C00167G0021</name>
</gene>
<dbReference type="InterPro" id="IPR000086">
    <property type="entry name" value="NUDIX_hydrolase_dom"/>
</dbReference>
<dbReference type="PANTHER" id="PTHR43736">
    <property type="entry name" value="ADP-RIBOSE PYROPHOSPHATASE"/>
    <property type="match status" value="1"/>
</dbReference>
<dbReference type="PROSITE" id="PS00893">
    <property type="entry name" value="NUDIX_BOX"/>
    <property type="match status" value="1"/>
</dbReference>
<dbReference type="PANTHER" id="PTHR43736:SF1">
    <property type="entry name" value="DIHYDRONEOPTERIN TRIPHOSPHATE DIPHOSPHATASE"/>
    <property type="match status" value="1"/>
</dbReference>
<dbReference type="AlphaFoldDB" id="K1XWE4"/>
<dbReference type="SUPFAM" id="SSF55811">
    <property type="entry name" value="Nudix"/>
    <property type="match status" value="1"/>
</dbReference>
<evidence type="ECO:0000313" key="3">
    <source>
        <dbReference type="EMBL" id="EKD24723.1"/>
    </source>
</evidence>
<evidence type="ECO:0000256" key="1">
    <source>
        <dbReference type="ARBA" id="ARBA00022801"/>
    </source>
</evidence>
<dbReference type="InterPro" id="IPR020084">
    <property type="entry name" value="NUDIX_hydrolase_CS"/>
</dbReference>
<sequence>MNTKTWLFITRAQPWLHAGQIDGIQQALDQWINKLIVWVWSANKEFTNENPFTYGERKTMIELSAQALLQNIEVEIFPIPDLWDNEAWRNYILNNLPPFQYVLTGNARVQEVFKDTEKTLIPIEIRSFVKWTTIRWHLATGNTEELGKVLPASVLEYLEEIRASERLREIFNKERKTPSLVVDVVLIDDQGKLILIHRNNFPEGVALAGGFNDYWETSRIAAIREVEEETGLKIEIERELGTRDDPKRDPRAHNVSRAFKGKIIWGTLRSSADDEIKSIVKIDPKDLDQVVFAFPDHKDMILEALR</sequence>